<sequence>MPPSPFFEHVQGSQPPPVTSHVHRSREFVSRSPNTFGGSDLPITAAFVGLPMGGKVGVKKSIRQPTVPKGQVIYTDPVEFNVDLSPSSPSIGTLKLASLGAVSPAVQTATPRIGCSRATTRMRLLSQARTRSTYNPERRDCRLRRLQSSSRRQHGAHRRSWSPSTQRYKRDLLATAGSGTQTRASNSLTMAFEPVATDAKKQALQSSEPPPHSQSCTGPGKADVQ</sequence>
<feature type="compositionally biased region" description="Polar residues" evidence="1">
    <location>
        <begin position="203"/>
        <end position="217"/>
    </location>
</feature>
<accession>A0AAI8VH03</accession>
<keyword evidence="3" id="KW-1185">Reference proteome</keyword>
<dbReference type="Proteomes" id="UP001295740">
    <property type="component" value="Unassembled WGS sequence"/>
</dbReference>
<feature type="region of interest" description="Disordered" evidence="1">
    <location>
        <begin position="1"/>
        <end position="21"/>
    </location>
</feature>
<gene>
    <name evidence="2" type="ORF">KHLLAP_LOCUS5196</name>
</gene>
<feature type="region of interest" description="Disordered" evidence="1">
    <location>
        <begin position="145"/>
        <end position="225"/>
    </location>
</feature>
<evidence type="ECO:0000256" key="1">
    <source>
        <dbReference type="SAM" id="MobiDB-lite"/>
    </source>
</evidence>
<comment type="caution">
    <text evidence="2">The sequence shown here is derived from an EMBL/GenBank/DDBJ whole genome shotgun (WGS) entry which is preliminary data.</text>
</comment>
<reference evidence="2" key="1">
    <citation type="submission" date="2023-10" db="EMBL/GenBank/DDBJ databases">
        <authorList>
            <person name="Hackl T."/>
        </authorList>
    </citation>
    <scope>NUCLEOTIDE SEQUENCE</scope>
</reference>
<dbReference type="EMBL" id="CAUWAG010000007">
    <property type="protein sequence ID" value="CAJ2504728.1"/>
    <property type="molecule type" value="Genomic_DNA"/>
</dbReference>
<organism evidence="2 3">
    <name type="scientific">Anthostomella pinea</name>
    <dbReference type="NCBI Taxonomy" id="933095"/>
    <lineage>
        <taxon>Eukaryota</taxon>
        <taxon>Fungi</taxon>
        <taxon>Dikarya</taxon>
        <taxon>Ascomycota</taxon>
        <taxon>Pezizomycotina</taxon>
        <taxon>Sordariomycetes</taxon>
        <taxon>Xylariomycetidae</taxon>
        <taxon>Xylariales</taxon>
        <taxon>Xylariaceae</taxon>
        <taxon>Anthostomella</taxon>
    </lineage>
</organism>
<proteinExistence type="predicted"/>
<evidence type="ECO:0000313" key="3">
    <source>
        <dbReference type="Proteomes" id="UP001295740"/>
    </source>
</evidence>
<evidence type="ECO:0000313" key="2">
    <source>
        <dbReference type="EMBL" id="CAJ2504728.1"/>
    </source>
</evidence>
<dbReference type="AlphaFoldDB" id="A0AAI8VH03"/>
<protein>
    <submittedName>
        <fullName evidence="2">Uu.00g121220.m01.CDS01</fullName>
    </submittedName>
</protein>
<name>A0AAI8VH03_9PEZI</name>
<feature type="compositionally biased region" description="Polar residues" evidence="1">
    <location>
        <begin position="177"/>
        <end position="189"/>
    </location>
</feature>
<feature type="compositionally biased region" description="Basic residues" evidence="1">
    <location>
        <begin position="145"/>
        <end position="160"/>
    </location>
</feature>